<proteinExistence type="predicted"/>
<name>A0A1G9PV09_9RHOB</name>
<dbReference type="SUPFAM" id="SSF158837">
    <property type="entry name" value="AGR C 984p-like"/>
    <property type="match status" value="1"/>
</dbReference>
<gene>
    <name evidence="1" type="ORF">SAMN04488026_11487</name>
</gene>
<dbReference type="EMBL" id="FNEK01000148">
    <property type="protein sequence ID" value="SDM02321.1"/>
    <property type="molecule type" value="Genomic_DNA"/>
</dbReference>
<accession>A0A1G9PV09</accession>
<dbReference type="Proteomes" id="UP000199382">
    <property type="component" value="Unassembled WGS sequence"/>
</dbReference>
<sequence length="156" mass="17132">MGALQDHPARTSLSGFADEIISAYNTIQFALDVGDQNEDFGLALNAQSTLPDIAESSVSNDAKWYSVMASTTLRTVFETAFGLPSEFASLDIDEQLEIFKDKAEKRFGSDEVAQFLEPKKMEDLVKTFLLRSEMSDTMQSLTSSNTALMLLSGAVR</sequence>
<dbReference type="STRING" id="571298.SAMN04488026_11487"/>
<dbReference type="Gene3D" id="1.10.3700.10">
    <property type="entry name" value="AGR C 984p-like"/>
    <property type="match status" value="1"/>
</dbReference>
<evidence type="ECO:0008006" key="3">
    <source>
        <dbReference type="Google" id="ProtNLM"/>
    </source>
</evidence>
<dbReference type="InterPro" id="IPR023157">
    <property type="entry name" value="AGR-C-984p-like_sf"/>
</dbReference>
<evidence type="ECO:0000313" key="2">
    <source>
        <dbReference type="Proteomes" id="UP000199382"/>
    </source>
</evidence>
<dbReference type="Pfam" id="PF06748">
    <property type="entry name" value="DUF1217"/>
    <property type="match status" value="1"/>
</dbReference>
<keyword evidence="2" id="KW-1185">Reference proteome</keyword>
<reference evidence="1 2" key="1">
    <citation type="submission" date="2016-10" db="EMBL/GenBank/DDBJ databases">
        <authorList>
            <person name="de Groot N.N."/>
        </authorList>
    </citation>
    <scope>NUCLEOTIDE SEQUENCE [LARGE SCALE GENOMIC DNA]</scope>
    <source>
        <strain evidence="1 2">DSM 25294</strain>
    </source>
</reference>
<evidence type="ECO:0000313" key="1">
    <source>
        <dbReference type="EMBL" id="SDM02321.1"/>
    </source>
</evidence>
<dbReference type="RefSeq" id="WP_093165045.1">
    <property type="nucleotide sequence ID" value="NZ_FNEK01000148.1"/>
</dbReference>
<dbReference type="InterPro" id="IPR010626">
    <property type="entry name" value="DUF1217"/>
</dbReference>
<dbReference type="AlphaFoldDB" id="A0A1G9PV09"/>
<dbReference type="OrthoDB" id="7824597at2"/>
<protein>
    <recommendedName>
        <fullName evidence="3">DUF1217 domain-containing protein</fullName>
    </recommendedName>
</protein>
<organism evidence="1 2">
    <name type="scientific">Aliiruegeria lutimaris</name>
    <dbReference type="NCBI Taxonomy" id="571298"/>
    <lineage>
        <taxon>Bacteria</taxon>
        <taxon>Pseudomonadati</taxon>
        <taxon>Pseudomonadota</taxon>
        <taxon>Alphaproteobacteria</taxon>
        <taxon>Rhodobacterales</taxon>
        <taxon>Roseobacteraceae</taxon>
        <taxon>Aliiruegeria</taxon>
    </lineage>
</organism>